<dbReference type="HOGENOM" id="CLU_2965735_0_0_1"/>
<evidence type="ECO:0000313" key="2">
    <source>
        <dbReference type="EnsemblProtists" id="EKX48770"/>
    </source>
</evidence>
<reference evidence="1 3" key="1">
    <citation type="journal article" date="2012" name="Nature">
        <title>Algal genomes reveal evolutionary mosaicism and the fate of nucleomorphs.</title>
        <authorList>
            <consortium name="DOE Joint Genome Institute"/>
            <person name="Curtis B.A."/>
            <person name="Tanifuji G."/>
            <person name="Burki F."/>
            <person name="Gruber A."/>
            <person name="Irimia M."/>
            <person name="Maruyama S."/>
            <person name="Arias M.C."/>
            <person name="Ball S.G."/>
            <person name="Gile G.H."/>
            <person name="Hirakawa Y."/>
            <person name="Hopkins J.F."/>
            <person name="Kuo A."/>
            <person name="Rensing S.A."/>
            <person name="Schmutz J."/>
            <person name="Symeonidi A."/>
            <person name="Elias M."/>
            <person name="Eveleigh R.J."/>
            <person name="Herman E.K."/>
            <person name="Klute M.J."/>
            <person name="Nakayama T."/>
            <person name="Obornik M."/>
            <person name="Reyes-Prieto A."/>
            <person name="Armbrust E.V."/>
            <person name="Aves S.J."/>
            <person name="Beiko R.G."/>
            <person name="Coutinho P."/>
            <person name="Dacks J.B."/>
            <person name="Durnford D.G."/>
            <person name="Fast N.M."/>
            <person name="Green B.R."/>
            <person name="Grisdale C.J."/>
            <person name="Hempel F."/>
            <person name="Henrissat B."/>
            <person name="Hoppner M.P."/>
            <person name="Ishida K."/>
            <person name="Kim E."/>
            <person name="Koreny L."/>
            <person name="Kroth P.G."/>
            <person name="Liu Y."/>
            <person name="Malik S.B."/>
            <person name="Maier U.G."/>
            <person name="McRose D."/>
            <person name="Mock T."/>
            <person name="Neilson J.A."/>
            <person name="Onodera N.T."/>
            <person name="Poole A.M."/>
            <person name="Pritham E.J."/>
            <person name="Richards T.A."/>
            <person name="Rocap G."/>
            <person name="Roy S.W."/>
            <person name="Sarai C."/>
            <person name="Schaack S."/>
            <person name="Shirato S."/>
            <person name="Slamovits C.H."/>
            <person name="Spencer D.F."/>
            <person name="Suzuki S."/>
            <person name="Worden A.Z."/>
            <person name="Zauner S."/>
            <person name="Barry K."/>
            <person name="Bell C."/>
            <person name="Bharti A.K."/>
            <person name="Crow J.A."/>
            <person name="Grimwood J."/>
            <person name="Kramer R."/>
            <person name="Lindquist E."/>
            <person name="Lucas S."/>
            <person name="Salamov A."/>
            <person name="McFadden G.I."/>
            <person name="Lane C.E."/>
            <person name="Keeling P.J."/>
            <person name="Gray M.W."/>
            <person name="Grigoriev I.V."/>
            <person name="Archibald J.M."/>
        </authorList>
    </citation>
    <scope>NUCLEOTIDE SEQUENCE</scope>
    <source>
        <strain evidence="1 3">CCMP2712</strain>
    </source>
</reference>
<dbReference type="EMBL" id="JH992984">
    <property type="protein sequence ID" value="EKX48770.1"/>
    <property type="molecule type" value="Genomic_DNA"/>
</dbReference>
<sequence length="59" mass="7167">MYFASREDFDKSKHRAARARLVDYLKSVEDKELIRKLRETETWGNLMQEFGISEAEWER</sequence>
<evidence type="ECO:0000313" key="3">
    <source>
        <dbReference type="Proteomes" id="UP000011087"/>
    </source>
</evidence>
<reference evidence="2" key="3">
    <citation type="submission" date="2016-03" db="UniProtKB">
        <authorList>
            <consortium name="EnsemblProtists"/>
        </authorList>
    </citation>
    <scope>IDENTIFICATION</scope>
</reference>
<dbReference type="AlphaFoldDB" id="L1JL38"/>
<evidence type="ECO:0000313" key="1">
    <source>
        <dbReference type="EMBL" id="EKX48770.1"/>
    </source>
</evidence>
<name>L1JL38_GUITC</name>
<dbReference type="RefSeq" id="XP_005835750.1">
    <property type="nucleotide sequence ID" value="XM_005835693.1"/>
</dbReference>
<dbReference type="EnsemblProtists" id="EKX48770">
    <property type="protein sequence ID" value="EKX48770"/>
    <property type="gene ID" value="GUITHDRAFT_151681"/>
</dbReference>
<proteinExistence type="predicted"/>
<dbReference type="PaxDb" id="55529-EKX48770"/>
<organism evidence="1">
    <name type="scientific">Guillardia theta (strain CCMP2712)</name>
    <name type="common">Cryptophyte</name>
    <dbReference type="NCBI Taxonomy" id="905079"/>
    <lineage>
        <taxon>Eukaryota</taxon>
        <taxon>Cryptophyceae</taxon>
        <taxon>Pyrenomonadales</taxon>
        <taxon>Geminigeraceae</taxon>
        <taxon>Guillardia</taxon>
    </lineage>
</organism>
<dbReference type="Proteomes" id="UP000011087">
    <property type="component" value="Unassembled WGS sequence"/>
</dbReference>
<dbReference type="KEGG" id="gtt:GUITHDRAFT_151681"/>
<dbReference type="GeneID" id="17305618"/>
<reference evidence="3" key="2">
    <citation type="submission" date="2012-11" db="EMBL/GenBank/DDBJ databases">
        <authorList>
            <person name="Kuo A."/>
            <person name="Curtis B.A."/>
            <person name="Tanifuji G."/>
            <person name="Burki F."/>
            <person name="Gruber A."/>
            <person name="Irimia M."/>
            <person name="Maruyama S."/>
            <person name="Arias M.C."/>
            <person name="Ball S.G."/>
            <person name="Gile G.H."/>
            <person name="Hirakawa Y."/>
            <person name="Hopkins J.F."/>
            <person name="Rensing S.A."/>
            <person name="Schmutz J."/>
            <person name="Symeonidi A."/>
            <person name="Elias M."/>
            <person name="Eveleigh R.J."/>
            <person name="Herman E.K."/>
            <person name="Klute M.J."/>
            <person name="Nakayama T."/>
            <person name="Obornik M."/>
            <person name="Reyes-Prieto A."/>
            <person name="Armbrust E.V."/>
            <person name="Aves S.J."/>
            <person name="Beiko R.G."/>
            <person name="Coutinho P."/>
            <person name="Dacks J.B."/>
            <person name="Durnford D.G."/>
            <person name="Fast N.M."/>
            <person name="Green B.R."/>
            <person name="Grisdale C."/>
            <person name="Hempe F."/>
            <person name="Henrissat B."/>
            <person name="Hoppner M.P."/>
            <person name="Ishida K.-I."/>
            <person name="Kim E."/>
            <person name="Koreny L."/>
            <person name="Kroth P.G."/>
            <person name="Liu Y."/>
            <person name="Malik S.-B."/>
            <person name="Maier U.G."/>
            <person name="McRose D."/>
            <person name="Mock T."/>
            <person name="Neilson J.A."/>
            <person name="Onodera N.T."/>
            <person name="Poole A.M."/>
            <person name="Pritham E.J."/>
            <person name="Richards T.A."/>
            <person name="Rocap G."/>
            <person name="Roy S.W."/>
            <person name="Sarai C."/>
            <person name="Schaack S."/>
            <person name="Shirato S."/>
            <person name="Slamovits C.H."/>
            <person name="Spencer D.F."/>
            <person name="Suzuki S."/>
            <person name="Worden A.Z."/>
            <person name="Zauner S."/>
            <person name="Barry K."/>
            <person name="Bell C."/>
            <person name="Bharti A.K."/>
            <person name="Crow J.A."/>
            <person name="Grimwood J."/>
            <person name="Kramer R."/>
            <person name="Lindquist E."/>
            <person name="Lucas S."/>
            <person name="Salamov A."/>
            <person name="McFadden G.I."/>
            <person name="Lane C.E."/>
            <person name="Keeling P.J."/>
            <person name="Gray M.W."/>
            <person name="Grigoriev I.V."/>
            <person name="Archibald J.M."/>
        </authorList>
    </citation>
    <scope>NUCLEOTIDE SEQUENCE</scope>
    <source>
        <strain evidence="3">CCMP2712</strain>
    </source>
</reference>
<protein>
    <submittedName>
        <fullName evidence="1 2">Uncharacterized protein</fullName>
    </submittedName>
</protein>
<accession>L1JL38</accession>
<keyword evidence="3" id="KW-1185">Reference proteome</keyword>
<gene>
    <name evidence="1" type="ORF">GUITHDRAFT_151681</name>
</gene>